<organism evidence="1 2">
    <name type="scientific">Fusarium beomiforme</name>
    <dbReference type="NCBI Taxonomy" id="44412"/>
    <lineage>
        <taxon>Eukaryota</taxon>
        <taxon>Fungi</taxon>
        <taxon>Dikarya</taxon>
        <taxon>Ascomycota</taxon>
        <taxon>Pezizomycotina</taxon>
        <taxon>Sordariomycetes</taxon>
        <taxon>Hypocreomycetidae</taxon>
        <taxon>Hypocreales</taxon>
        <taxon>Nectriaceae</taxon>
        <taxon>Fusarium</taxon>
        <taxon>Fusarium burgessii species complex</taxon>
    </lineage>
</organism>
<reference evidence="1" key="1">
    <citation type="journal article" date="2017" name="Mycologia">
        <title>Fusarium algeriense, sp. nov., a novel toxigenic crown rot pathogen of durum wheat from Algeria is nested in the Fusarium burgessii species complex.</title>
        <authorList>
            <person name="Laraba I."/>
            <person name="Keddad A."/>
            <person name="Boureghda H."/>
            <person name="Abdallah N."/>
            <person name="Vaughan M.M."/>
            <person name="Proctor R.H."/>
            <person name="Busman M."/>
            <person name="O'Donnell K."/>
        </authorList>
    </citation>
    <scope>NUCLEOTIDE SEQUENCE</scope>
    <source>
        <strain evidence="1">NRRL 25174</strain>
    </source>
</reference>
<dbReference type="Proteomes" id="UP000730481">
    <property type="component" value="Unassembled WGS sequence"/>
</dbReference>
<reference evidence="1" key="2">
    <citation type="submission" date="2020-02" db="EMBL/GenBank/DDBJ databases">
        <title>Identification and distribution of gene clusters putatively required for synthesis of sphingolipid metabolism inhibitors in phylogenetically diverse species of the filamentous fungus Fusarium.</title>
        <authorList>
            <person name="Kim H.-S."/>
            <person name="Busman M."/>
            <person name="Brown D.W."/>
            <person name="Divon H."/>
            <person name="Uhlig S."/>
            <person name="Proctor R.H."/>
        </authorList>
    </citation>
    <scope>NUCLEOTIDE SEQUENCE</scope>
    <source>
        <strain evidence="1">NRRL 25174</strain>
    </source>
</reference>
<keyword evidence="2" id="KW-1185">Reference proteome</keyword>
<protein>
    <submittedName>
        <fullName evidence="1">Uncharacterized protein</fullName>
    </submittedName>
</protein>
<gene>
    <name evidence="1" type="ORF">FBEOM_11262</name>
</gene>
<name>A0A9P5DRK4_9HYPO</name>
<comment type="caution">
    <text evidence="1">The sequence shown here is derived from an EMBL/GenBank/DDBJ whole genome shotgun (WGS) entry which is preliminary data.</text>
</comment>
<evidence type="ECO:0000313" key="1">
    <source>
        <dbReference type="EMBL" id="KAF4334902.1"/>
    </source>
</evidence>
<proteinExistence type="predicted"/>
<sequence>MGGCVCLDWRQTENGPAIPTLRIVAAWAPEKKQVWEKAVQEMAVILLDDFDLKEGDVHVEIIATELEQTGTYYGWLDDPSFGNDWDLVRAKIHECLDSFEATRNHLTCLAFEGYGVVPDNQANPPTICITVDFGSDETGWPEVITEIEKMLQGEG</sequence>
<dbReference type="OrthoDB" id="5424209at2759"/>
<dbReference type="EMBL" id="PVQB02000619">
    <property type="protein sequence ID" value="KAF4334902.1"/>
    <property type="molecule type" value="Genomic_DNA"/>
</dbReference>
<accession>A0A9P5DRK4</accession>
<evidence type="ECO:0000313" key="2">
    <source>
        <dbReference type="Proteomes" id="UP000730481"/>
    </source>
</evidence>
<dbReference type="AlphaFoldDB" id="A0A9P5DRK4"/>